<gene>
    <name evidence="2" type="ORF">AFE02nite_22310</name>
</gene>
<sequence>MNQHCSVRSVRTTGVTLADVSGGVLRVLRSSRGVRGTLRLSEGALTVRGAADAGDDVVELPLAWVDDAHGRQPRGLLRPGLLIVGAQDPATGQQLSVVVTTARGVDAIAAAREVADAAAAAGRLRSERSGRLRQVHPSSQAAQSGRSAQSTS</sequence>
<dbReference type="AlphaFoldDB" id="A0A511YZ58"/>
<dbReference type="RefSeq" id="WP_034249062.1">
    <property type="nucleotide sequence ID" value="NZ_BJYK01000008.1"/>
</dbReference>
<comment type="caution">
    <text evidence="2">The sequence shown here is derived from an EMBL/GenBank/DDBJ whole genome shotgun (WGS) entry which is preliminary data.</text>
</comment>
<keyword evidence="3" id="KW-1185">Reference proteome</keyword>
<feature type="region of interest" description="Disordered" evidence="1">
    <location>
        <begin position="125"/>
        <end position="152"/>
    </location>
</feature>
<name>A0A511YZ58_9CELL</name>
<feature type="compositionally biased region" description="Low complexity" evidence="1">
    <location>
        <begin position="138"/>
        <end position="152"/>
    </location>
</feature>
<evidence type="ECO:0000313" key="3">
    <source>
        <dbReference type="Proteomes" id="UP000321484"/>
    </source>
</evidence>
<evidence type="ECO:0000313" key="2">
    <source>
        <dbReference type="EMBL" id="GEN80497.1"/>
    </source>
</evidence>
<proteinExistence type="predicted"/>
<protein>
    <submittedName>
        <fullName evidence="2">Uncharacterized protein</fullName>
    </submittedName>
</protein>
<organism evidence="2 3">
    <name type="scientific">Actinotalea fermentans</name>
    <dbReference type="NCBI Taxonomy" id="43671"/>
    <lineage>
        <taxon>Bacteria</taxon>
        <taxon>Bacillati</taxon>
        <taxon>Actinomycetota</taxon>
        <taxon>Actinomycetes</taxon>
        <taxon>Micrococcales</taxon>
        <taxon>Cellulomonadaceae</taxon>
        <taxon>Actinotalea</taxon>
    </lineage>
</organism>
<reference evidence="2 3" key="1">
    <citation type="submission" date="2019-07" db="EMBL/GenBank/DDBJ databases">
        <title>Whole genome shotgun sequence of Actinotalea fermentans NBRC 105374.</title>
        <authorList>
            <person name="Hosoyama A."/>
            <person name="Uohara A."/>
            <person name="Ohji S."/>
            <person name="Ichikawa N."/>
        </authorList>
    </citation>
    <scope>NUCLEOTIDE SEQUENCE [LARGE SCALE GENOMIC DNA]</scope>
    <source>
        <strain evidence="2 3">NBRC 105374</strain>
    </source>
</reference>
<dbReference type="EMBL" id="BJYK01000008">
    <property type="protein sequence ID" value="GEN80497.1"/>
    <property type="molecule type" value="Genomic_DNA"/>
</dbReference>
<evidence type="ECO:0000256" key="1">
    <source>
        <dbReference type="SAM" id="MobiDB-lite"/>
    </source>
</evidence>
<dbReference type="Proteomes" id="UP000321484">
    <property type="component" value="Unassembled WGS sequence"/>
</dbReference>
<accession>A0A511YZ58</accession>